<dbReference type="OrthoDB" id="684208at2759"/>
<dbReference type="Gramene" id="TraesROB_scaffold_068589_01G000100.1">
    <property type="protein sequence ID" value="TraesROB_scaffold_068589_01G000100.1"/>
    <property type="gene ID" value="TraesROB_scaffold_068589_01G000100"/>
</dbReference>
<dbReference type="Gramene" id="TraesSTA7B03G04074390.1">
    <property type="protein sequence ID" value="TraesSTA7B03G04074390.1.CDS1"/>
    <property type="gene ID" value="TraesSTA7B03G04074390"/>
</dbReference>
<reference evidence="4" key="2">
    <citation type="submission" date="2018-10" db="UniProtKB">
        <authorList>
            <consortium name="EnsemblPlants"/>
        </authorList>
    </citation>
    <scope>IDENTIFICATION</scope>
</reference>
<dbReference type="Gramene" id="TraesSYM5B03G02923410.1">
    <property type="protein sequence ID" value="TraesSYM5B03G02923410.1.CDS1"/>
    <property type="gene ID" value="TraesSYM5B03G02923410"/>
</dbReference>
<dbReference type="Pfam" id="PF11250">
    <property type="entry name" value="FAF"/>
    <property type="match status" value="1"/>
</dbReference>
<dbReference type="PANTHER" id="PTHR33155:SF39">
    <property type="entry name" value="OS06G0224000 PROTEIN"/>
    <property type="match status" value="1"/>
</dbReference>
<keyword evidence="5" id="KW-1185">Reference proteome</keyword>
<dbReference type="Gramene" id="TraesJAG7B03G04061490.1">
    <property type="protein sequence ID" value="TraesJAG7B03G04061490.1.CDS1"/>
    <property type="gene ID" value="TraesJAG7B03G04061490"/>
</dbReference>
<dbReference type="Gramene" id="TraesCLE_scaffold_002434_01G000100.1">
    <property type="protein sequence ID" value="TraesCLE_scaffold_002434_01G000100.1"/>
    <property type="gene ID" value="TraesCLE_scaffold_002434_01G000100"/>
</dbReference>
<evidence type="ECO:0000259" key="3">
    <source>
        <dbReference type="Pfam" id="PF11250"/>
    </source>
</evidence>
<dbReference type="Gramene" id="TraesMAC7B03G04073970.1">
    <property type="protein sequence ID" value="TraesMAC7B03G04073970.1.CDS1"/>
    <property type="gene ID" value="TraesMAC7B03G04073970"/>
</dbReference>
<dbReference type="Gramene" id="TraesARI5B03G02936910.1">
    <property type="protein sequence ID" value="TraesARI5B03G02936910.1.CDS1"/>
    <property type="gene ID" value="TraesARI5B03G02936910"/>
</dbReference>
<dbReference type="Gramene" id="TraesCAD_scaffold_001391_01G000200.1">
    <property type="protein sequence ID" value="TraesCAD_scaffold_001391_01G000200.1"/>
    <property type="gene ID" value="TraesCAD_scaffold_001391_01G000200"/>
</dbReference>
<dbReference type="Gramene" id="TraesPARA_EIv1.0_2388670.1">
    <property type="protein sequence ID" value="TraesPARA_EIv1.0_2388670.1.CDS1"/>
    <property type="gene ID" value="TraesPARA_EIv1.0_2388670"/>
</dbReference>
<proteinExistence type="inferred from homology"/>
<dbReference type="Gramene" id="TraesCS7B02G087100.1">
    <property type="protein sequence ID" value="TraesCS7B02G087100.1.cds1"/>
    <property type="gene ID" value="TraesCS7B02G087100"/>
</dbReference>
<dbReference type="Gramene" id="TraesLDM7B03G04082210.1">
    <property type="protein sequence ID" value="TraesLDM7B03G04082210.1.CDS1"/>
    <property type="gene ID" value="TraesLDM7B03G04082210"/>
</dbReference>
<organism evidence="4">
    <name type="scientific">Triticum aestivum</name>
    <name type="common">Wheat</name>
    <dbReference type="NCBI Taxonomy" id="4565"/>
    <lineage>
        <taxon>Eukaryota</taxon>
        <taxon>Viridiplantae</taxon>
        <taxon>Streptophyta</taxon>
        <taxon>Embryophyta</taxon>
        <taxon>Tracheophyta</taxon>
        <taxon>Spermatophyta</taxon>
        <taxon>Magnoliopsida</taxon>
        <taxon>Liliopsida</taxon>
        <taxon>Poales</taxon>
        <taxon>Poaceae</taxon>
        <taxon>BOP clade</taxon>
        <taxon>Pooideae</taxon>
        <taxon>Triticodae</taxon>
        <taxon>Triticeae</taxon>
        <taxon>Triticinae</taxon>
        <taxon>Triticum</taxon>
    </lineage>
</organism>
<feature type="domain" description="FAF" evidence="3">
    <location>
        <begin position="83"/>
        <end position="136"/>
    </location>
</feature>
<dbReference type="InterPro" id="IPR021410">
    <property type="entry name" value="FAF"/>
</dbReference>
<dbReference type="Proteomes" id="UP000019116">
    <property type="component" value="Chromosome 7B"/>
</dbReference>
<dbReference type="EnsemblPlants" id="TraesCS7B02G087100.1">
    <property type="protein sequence ID" value="TraesCS7B02G087100.1.cds1"/>
    <property type="gene ID" value="TraesCS7B02G087100"/>
</dbReference>
<dbReference type="Gramene" id="TraesNOR7B03G04123970.1">
    <property type="protein sequence ID" value="TraesNOR7B03G04123970.1.CDS1"/>
    <property type="gene ID" value="TraesNOR7B03G04123970"/>
</dbReference>
<feature type="region of interest" description="Disordered" evidence="2">
    <location>
        <begin position="137"/>
        <end position="190"/>
    </location>
</feature>
<dbReference type="Gramene" id="TraesCS7B03G0233400.1">
    <property type="protein sequence ID" value="TraesCS7B03G0233400.1.CDS1"/>
    <property type="gene ID" value="TraesCS7B03G0233400"/>
</dbReference>
<evidence type="ECO:0000256" key="2">
    <source>
        <dbReference type="SAM" id="MobiDB-lite"/>
    </source>
</evidence>
<evidence type="ECO:0000256" key="1">
    <source>
        <dbReference type="ARBA" id="ARBA00008690"/>
    </source>
</evidence>
<dbReference type="Gramene" id="TraesWEE_scaffold_002376_01G000200.1">
    <property type="protein sequence ID" value="TraesWEE_scaffold_002376_01G000200.1"/>
    <property type="gene ID" value="TraesWEE_scaffold_002376_01G000200"/>
</dbReference>
<protein>
    <recommendedName>
        <fullName evidence="3">FAF domain-containing protein</fullName>
    </recommendedName>
</protein>
<reference evidence="4" key="1">
    <citation type="submission" date="2018-08" db="EMBL/GenBank/DDBJ databases">
        <authorList>
            <person name="Rossello M."/>
        </authorList>
    </citation>
    <scope>NUCLEOTIDE SEQUENCE [LARGE SCALE GENOMIC DNA]</scope>
    <source>
        <strain evidence="4">cv. Chinese Spring</strain>
    </source>
</reference>
<dbReference type="PANTHER" id="PTHR33155">
    <property type="entry name" value="FANTASTIC FOUR-LIKE PROTEIN (DUF3049)"/>
    <property type="match status" value="1"/>
</dbReference>
<feature type="compositionally biased region" description="Acidic residues" evidence="2">
    <location>
        <begin position="158"/>
        <end position="178"/>
    </location>
</feature>
<accession>A0A3B6SB18</accession>
<evidence type="ECO:0000313" key="5">
    <source>
        <dbReference type="Proteomes" id="UP000019116"/>
    </source>
</evidence>
<dbReference type="AlphaFoldDB" id="A0A3B6SB18"/>
<sequence length="241" mass="26213">MLFAAAAADLGLRTLIAADKDVNRNRNVATRTIAASRRAVFCLGGGERDPEVFEGKEGWDEGEGEGRGCWVTYGWRRRRLHRLPPLIPSLRRAGSSPWALTRTRTADGRVVVLREPAPRRGRVVARRMDGRLILDLVDSSPVPPPPRQRLAHPSIVQEPDDVPYTDDAEASDAEEAEETASGADIMNPRGLDVPATVRAKIVASSSPVGSASPVPAMGCFEAMIRTSPLRKVPVSMPRMVH</sequence>
<dbReference type="Gramene" id="TraesJUL7B03G04116800.1">
    <property type="protein sequence ID" value="TraesJUL7B03G04116800.1.CDS1"/>
    <property type="gene ID" value="TraesJUL7B03G04116800"/>
</dbReference>
<evidence type="ECO:0000313" key="4">
    <source>
        <dbReference type="EnsemblPlants" id="TraesCS7B02G087100.1.cds1"/>
    </source>
</evidence>
<comment type="similarity">
    <text evidence="1">Belongs to the fantastic four family.</text>
</comment>
<name>A0A3B6SB18_WHEAT</name>
<dbReference type="Gramene" id="TraesLAC7B03G04031040.1">
    <property type="protein sequence ID" value="TraesLAC7B03G04031040.1.CDS1"/>
    <property type="gene ID" value="TraesLAC7B03G04031040"/>
</dbReference>
<dbReference type="Gramene" id="TraesRN7B0100225900.1">
    <property type="protein sequence ID" value="TraesRN7B0100225900.1"/>
    <property type="gene ID" value="TraesRN7B0100225900"/>
</dbReference>
<dbReference type="OMA" id="PRESNCV"/>
<dbReference type="InterPro" id="IPR046431">
    <property type="entry name" value="FAF_dom"/>
</dbReference>